<proteinExistence type="predicted"/>
<dbReference type="Proteomes" id="UP000614047">
    <property type="component" value="Unassembled WGS sequence"/>
</dbReference>
<name>A0A931GM53_9ACTN</name>
<evidence type="ECO:0000313" key="2">
    <source>
        <dbReference type="Proteomes" id="UP000614047"/>
    </source>
</evidence>
<evidence type="ECO:0000313" key="1">
    <source>
        <dbReference type="EMBL" id="MBG6092808.1"/>
    </source>
</evidence>
<dbReference type="EMBL" id="JADOUA010000001">
    <property type="protein sequence ID" value="MBG6092808.1"/>
    <property type="molecule type" value="Genomic_DNA"/>
</dbReference>
<gene>
    <name evidence="1" type="ORF">IW256_006921</name>
</gene>
<organism evidence="1 2">
    <name type="scientific">Actinomadura viridis</name>
    <dbReference type="NCBI Taxonomy" id="58110"/>
    <lineage>
        <taxon>Bacteria</taxon>
        <taxon>Bacillati</taxon>
        <taxon>Actinomycetota</taxon>
        <taxon>Actinomycetes</taxon>
        <taxon>Streptosporangiales</taxon>
        <taxon>Thermomonosporaceae</taxon>
        <taxon>Actinomadura</taxon>
    </lineage>
</organism>
<dbReference type="AlphaFoldDB" id="A0A931GM53"/>
<reference evidence="1" key="1">
    <citation type="submission" date="2020-11" db="EMBL/GenBank/DDBJ databases">
        <title>Sequencing the genomes of 1000 actinobacteria strains.</title>
        <authorList>
            <person name="Klenk H.-P."/>
        </authorList>
    </citation>
    <scope>NUCLEOTIDE SEQUENCE</scope>
    <source>
        <strain evidence="1">DSM 43175</strain>
    </source>
</reference>
<accession>A0A931GM53</accession>
<comment type="caution">
    <text evidence="1">The sequence shown here is derived from an EMBL/GenBank/DDBJ whole genome shotgun (WGS) entry which is preliminary data.</text>
</comment>
<sequence length="268" mass="29310">MSVANADTAPHRLYLILSRVRNSNEPNMQKAWINVLQAQWGSNEFSRRYSEVASLLTDTIEQLYALPERSCERSLRYAFSWWQALIQPKANWSASNHPPSSIIDDAALDHLEAAADIIAGSLSATSAAPAGENLEGLATQCKFWIRLIEEIDDVELSGSIKSELVAQLRHVLWLIENVDLFGGARVARETNRAMGSIAQASTSLDNASPETVGRWKKAWFALLAACMFFTTGATMFQDALTAGEGIVKEIGGVVDQIQGEDGQKNASP</sequence>
<protein>
    <submittedName>
        <fullName evidence="1">Uncharacterized protein</fullName>
    </submittedName>
</protein>
<dbReference type="RefSeq" id="WP_197014938.1">
    <property type="nucleotide sequence ID" value="NZ_BAABES010000009.1"/>
</dbReference>
<keyword evidence="2" id="KW-1185">Reference proteome</keyword>